<name>A6IEF8_RAT</name>
<evidence type="ECO:0000313" key="1">
    <source>
        <dbReference type="EMBL" id="EDM15245.1"/>
    </source>
</evidence>
<gene>
    <name evidence="1" type="ORF">rCG_28218</name>
</gene>
<sequence>MITFMCSMNHPLTRCYKGCLETEEAKVAITQTAVQIWKFPHQHDLCTLLPLQMRFACRNCRLQ</sequence>
<dbReference type="Proteomes" id="UP000234681">
    <property type="component" value="Chromosome 4"/>
</dbReference>
<protein>
    <submittedName>
        <fullName evidence="1">RCG28218, isoform CRA_a</fullName>
    </submittedName>
</protein>
<proteinExistence type="predicted"/>
<reference evidence="1" key="1">
    <citation type="journal article" date="2005" name="Genome Res.">
        <title>Gene and alternative splicing annotation with AIR.</title>
        <authorList>
            <person name="Florea L."/>
            <person name="Di Francesco V."/>
            <person name="Miller J."/>
            <person name="Turner R."/>
            <person name="Yao A."/>
            <person name="Harris M."/>
            <person name="Walenz B."/>
            <person name="Mobarry C."/>
            <person name="Merkulov G.V."/>
            <person name="Charlab R."/>
            <person name="Dew I."/>
            <person name="Deng Z."/>
            <person name="Istrail S."/>
            <person name="Li P."/>
            <person name="Sutton G."/>
        </authorList>
    </citation>
    <scope>NUCLEOTIDE SEQUENCE</scope>
    <source>
        <strain evidence="1">BN</strain>
    </source>
</reference>
<evidence type="ECO:0000313" key="2">
    <source>
        <dbReference type="Proteomes" id="UP000234681"/>
    </source>
</evidence>
<organism evidence="1 2">
    <name type="scientific">Rattus norvegicus</name>
    <name type="common">Rat</name>
    <dbReference type="NCBI Taxonomy" id="10116"/>
    <lineage>
        <taxon>Eukaryota</taxon>
        <taxon>Metazoa</taxon>
        <taxon>Chordata</taxon>
        <taxon>Craniata</taxon>
        <taxon>Vertebrata</taxon>
        <taxon>Euteleostomi</taxon>
        <taxon>Mammalia</taxon>
        <taxon>Eutheria</taxon>
        <taxon>Euarchontoglires</taxon>
        <taxon>Glires</taxon>
        <taxon>Rodentia</taxon>
        <taxon>Myomorpha</taxon>
        <taxon>Muroidea</taxon>
        <taxon>Muridae</taxon>
        <taxon>Murinae</taxon>
        <taxon>Rattus</taxon>
    </lineage>
</organism>
<accession>A6IEF8</accession>
<dbReference type="AlphaFoldDB" id="A6IEF8"/>
<reference evidence="2" key="3">
    <citation type="submission" date="2005-09" db="EMBL/GenBank/DDBJ databases">
        <authorList>
            <person name="Mural R.J."/>
            <person name="Li P.W."/>
            <person name="Adams M.D."/>
            <person name="Amanatides P.G."/>
            <person name="Baden-Tillson H."/>
            <person name="Barnstead M."/>
            <person name="Chin S.H."/>
            <person name="Dew I."/>
            <person name="Evans C.A."/>
            <person name="Ferriera S."/>
            <person name="Flanigan M."/>
            <person name="Fosler C."/>
            <person name="Glodek A."/>
            <person name="Gu Z."/>
            <person name="Holt R.A."/>
            <person name="Jennings D."/>
            <person name="Kraft C.L."/>
            <person name="Lu F."/>
            <person name="Nguyen T."/>
            <person name="Nusskern D.R."/>
            <person name="Pfannkoch C.M."/>
            <person name="Sitter C."/>
            <person name="Sutton G.G."/>
            <person name="Venter J.C."/>
            <person name="Wang Z."/>
            <person name="Woodage T."/>
            <person name="Zheng X.H."/>
            <person name="Zhong F."/>
        </authorList>
    </citation>
    <scope>NUCLEOTIDE SEQUENCE [LARGE SCALE GENOMIC DNA]</scope>
    <source>
        <strain>BN</strain>
        <strain evidence="2">Sprague-Dawley</strain>
    </source>
</reference>
<dbReference type="EMBL" id="CH473959">
    <property type="protein sequence ID" value="EDM15245.1"/>
    <property type="molecule type" value="Genomic_DNA"/>
</dbReference>
<dbReference type="EMBL" id="CH473959">
    <property type="protein sequence ID" value="EDM15244.1"/>
    <property type="molecule type" value="Genomic_DNA"/>
</dbReference>
<reference evidence="1" key="2">
    <citation type="submission" date="2005-07" db="EMBL/GenBank/DDBJ databases">
        <authorList>
            <person name="Mural R.J."/>
            <person name="Li P.W."/>
            <person name="Adams M.D."/>
            <person name="Amanatides P.G."/>
            <person name="Baden-Tillson H."/>
            <person name="Barnstead M."/>
            <person name="Chin S.H."/>
            <person name="Dew I."/>
            <person name="Evans C.A."/>
            <person name="Ferriera S."/>
            <person name="Flanigan M."/>
            <person name="Fosler C."/>
            <person name="Glodek A."/>
            <person name="Gu Z."/>
            <person name="Holt R.A."/>
            <person name="Jennings D."/>
            <person name="Kraft C.L."/>
            <person name="Lu F."/>
            <person name="Nguyen T."/>
            <person name="Nusskern D.R."/>
            <person name="Pfannkoch C.M."/>
            <person name="Sitter C."/>
            <person name="Sutton G.G."/>
            <person name="Venter J.C."/>
            <person name="Wang Z."/>
            <person name="Woodage T."/>
            <person name="Zheng X.H."/>
            <person name="Zhong F."/>
        </authorList>
    </citation>
    <scope>NUCLEOTIDE SEQUENCE</scope>
    <source>
        <strain evidence="1">BN</strain>
    </source>
</reference>